<evidence type="ECO:0000259" key="2">
    <source>
        <dbReference type="PROSITE" id="PS50021"/>
    </source>
</evidence>
<feature type="compositionally biased region" description="Acidic residues" evidence="1">
    <location>
        <begin position="453"/>
        <end position="469"/>
    </location>
</feature>
<dbReference type="SUPFAM" id="SSF47576">
    <property type="entry name" value="Calponin-homology domain, CH-domain"/>
    <property type="match status" value="1"/>
</dbReference>
<dbReference type="InterPro" id="IPR036872">
    <property type="entry name" value="CH_dom_sf"/>
</dbReference>
<name>A0ABM1PTY3_DROAR</name>
<dbReference type="InterPro" id="IPR027328">
    <property type="entry name" value="MAPRE"/>
</dbReference>
<feature type="region of interest" description="Disordered" evidence="1">
    <location>
        <begin position="211"/>
        <end position="254"/>
    </location>
</feature>
<accession>A0ABM1PTY3</accession>
<feature type="region of interest" description="Disordered" evidence="1">
    <location>
        <begin position="288"/>
        <end position="312"/>
    </location>
</feature>
<feature type="region of interest" description="Disordered" evidence="1">
    <location>
        <begin position="360"/>
        <end position="390"/>
    </location>
</feature>
<evidence type="ECO:0000256" key="1">
    <source>
        <dbReference type="SAM" id="MobiDB-lite"/>
    </source>
</evidence>
<feature type="region of interest" description="Disordered" evidence="1">
    <location>
        <begin position="433"/>
        <end position="474"/>
    </location>
</feature>
<dbReference type="PANTHER" id="PTHR10623">
    <property type="entry name" value="MICROTUBULE-ASSOCIATED PROTEIN RP/EB FAMILY MEMBER"/>
    <property type="match status" value="1"/>
</dbReference>
<keyword evidence="3" id="KW-1185">Reference proteome</keyword>
<dbReference type="RefSeq" id="XP_017870669.1">
    <property type="nucleotide sequence ID" value="XM_018015180.1"/>
</dbReference>
<reference evidence="3" key="1">
    <citation type="journal article" date="1997" name="Nucleic Acids Res.">
        <title>tRNAscan-SE: a program for improved detection of transfer RNA genes in genomic sequence.</title>
        <authorList>
            <person name="Lowe T.M."/>
            <person name="Eddy S.R."/>
        </authorList>
    </citation>
    <scope>NUCLEOTIDE SEQUENCE [LARGE SCALE GENOMIC DNA]</scope>
</reference>
<feature type="compositionally biased region" description="Polar residues" evidence="1">
    <location>
        <begin position="222"/>
        <end position="243"/>
    </location>
</feature>
<feature type="domain" description="Calponin-homology (CH)" evidence="2">
    <location>
        <begin position="19"/>
        <end position="121"/>
    </location>
</feature>
<dbReference type="InterPro" id="IPR001715">
    <property type="entry name" value="CH_dom"/>
</dbReference>
<proteinExistence type="predicted"/>
<dbReference type="Proteomes" id="UP000694904">
    <property type="component" value="Chromosome X"/>
</dbReference>
<feature type="compositionally biased region" description="Polar residues" evidence="1">
    <location>
        <begin position="375"/>
        <end position="390"/>
    </location>
</feature>
<dbReference type="GeneID" id="108618944"/>
<sequence>MAPRRLRATNVVYTRNSKQWSRNEIISWINDTLDTDVQKIEDLCTGAAYCNLMDILFPDLVRMHKVKFVCNQPTEFIENFRVLQQSFNAVNVNTPIDIELLVKGRFQDNYAFAQWFKLFYETNFVQMPPNYDPLVARGYMPIVIGQASLFSGNRARSAPPVKPQEPRFIKLSRSRTLVMDVGPEAPLGEQITEYLQPSAAPGTIGRVSKRQQIAPKGRPTGNPKTACSGTPRGNSGNPKTCSGTPRGGAGSPRAQLEALCGQRTTVRVHRSISKLSPTSYKVQQNVTRGQPALGTQPTSRVKPESLRPQQGQCGQYGQTGLARAKADLPSTSRVQPIVSRAAGAGRVQAVSSPRMQPIVSRAAGTTRIQARQEDTSSNQAKSRPTVQRSQSALESSIDLLMPRVKNLPYLILPIPESLSPRSDLTLIMDNRPQQADEENQQQEGKEEMKEQVDEMDEVDKVDEEEEEDISACIKPTPRSRLLRILEIFMPKKSPGSEKN</sequence>
<evidence type="ECO:0000313" key="4">
    <source>
        <dbReference type="RefSeq" id="XP_017870668.1"/>
    </source>
</evidence>
<feature type="compositionally biased region" description="Polar residues" evidence="1">
    <location>
        <begin position="288"/>
        <end position="299"/>
    </location>
</feature>
<organism evidence="3 5">
    <name type="scientific">Drosophila arizonae</name>
    <name type="common">Fruit fly</name>
    <dbReference type="NCBI Taxonomy" id="7263"/>
    <lineage>
        <taxon>Eukaryota</taxon>
        <taxon>Metazoa</taxon>
        <taxon>Ecdysozoa</taxon>
        <taxon>Arthropoda</taxon>
        <taxon>Hexapoda</taxon>
        <taxon>Insecta</taxon>
        <taxon>Pterygota</taxon>
        <taxon>Neoptera</taxon>
        <taxon>Endopterygota</taxon>
        <taxon>Diptera</taxon>
        <taxon>Brachycera</taxon>
        <taxon>Muscomorpha</taxon>
        <taxon>Ephydroidea</taxon>
        <taxon>Drosophilidae</taxon>
        <taxon>Drosophila</taxon>
    </lineage>
</organism>
<evidence type="ECO:0000313" key="3">
    <source>
        <dbReference type="Proteomes" id="UP000694904"/>
    </source>
</evidence>
<dbReference type="RefSeq" id="XP_017870668.1">
    <property type="nucleotide sequence ID" value="XM_018015179.1"/>
</dbReference>
<protein>
    <submittedName>
        <fullName evidence="4">Microtubule-associated protein RP/EB family member 1 isoform X1</fullName>
    </submittedName>
    <submittedName>
        <fullName evidence="5">Microtubule-associated protein RP/EB family member 1 isoform X2</fullName>
    </submittedName>
</protein>
<dbReference type="PROSITE" id="PS50021">
    <property type="entry name" value="CH"/>
    <property type="match status" value="1"/>
</dbReference>
<gene>
    <name evidence="4 5" type="primary">LOC108618944</name>
</gene>
<feature type="compositionally biased region" description="Basic and acidic residues" evidence="1">
    <location>
        <begin position="443"/>
        <end position="452"/>
    </location>
</feature>
<reference evidence="4 5" key="3">
    <citation type="submission" date="2025-05" db="UniProtKB">
        <authorList>
            <consortium name="RefSeq"/>
        </authorList>
    </citation>
    <scope>IDENTIFICATION</scope>
    <source>
        <tissue evidence="4 5">Whole organism</tissue>
    </source>
</reference>
<dbReference type="Gene3D" id="1.10.418.10">
    <property type="entry name" value="Calponin-like domain"/>
    <property type="match status" value="1"/>
</dbReference>
<reference evidence="3" key="2">
    <citation type="journal article" date="2016" name="G3 (Bethesda)">
        <title>Genome Evolution in Three Species of Cactophilic Drosophila.</title>
        <authorList>
            <person name="Sanchez-Flores A."/>
            <person name="Penazola F."/>
            <person name="Carpinteyro-Ponce J."/>
            <person name="Nazario-Yepiz N."/>
            <person name="Abreu-Goodger C."/>
            <person name="Machado C.A."/>
            <person name="Markow T.A."/>
        </authorList>
    </citation>
    <scope>NUCLEOTIDE SEQUENCE [LARGE SCALE GENOMIC DNA]</scope>
</reference>
<dbReference type="Pfam" id="PF00307">
    <property type="entry name" value="CH"/>
    <property type="match status" value="1"/>
</dbReference>
<evidence type="ECO:0000313" key="5">
    <source>
        <dbReference type="RefSeq" id="XP_017870669.1"/>
    </source>
</evidence>